<reference evidence="1" key="1">
    <citation type="journal article" date="2014" name="Front. Microbiol.">
        <title>High frequency of phylogenetically diverse reductive dehalogenase-homologous genes in deep subseafloor sedimentary metagenomes.</title>
        <authorList>
            <person name="Kawai M."/>
            <person name="Futagami T."/>
            <person name="Toyoda A."/>
            <person name="Takaki Y."/>
            <person name="Nishi S."/>
            <person name="Hori S."/>
            <person name="Arai W."/>
            <person name="Tsubouchi T."/>
            <person name="Morono Y."/>
            <person name="Uchiyama I."/>
            <person name="Ito T."/>
            <person name="Fujiyama A."/>
            <person name="Inagaki F."/>
            <person name="Takami H."/>
        </authorList>
    </citation>
    <scope>NUCLEOTIDE SEQUENCE</scope>
    <source>
        <strain evidence="1">Expedition CK06-06</strain>
    </source>
</reference>
<accession>X1CZV2</accession>
<dbReference type="EMBL" id="BART01034061">
    <property type="protein sequence ID" value="GAH14071.1"/>
    <property type="molecule type" value="Genomic_DNA"/>
</dbReference>
<proteinExistence type="predicted"/>
<protein>
    <submittedName>
        <fullName evidence="1">Uncharacterized protein</fullName>
    </submittedName>
</protein>
<name>X1CZV2_9ZZZZ</name>
<dbReference type="AlphaFoldDB" id="X1CZV2"/>
<sequence>MSDSVYTQVLIEREQHHPTRQKLIEKLESELKRPVISFFTSFSFPVIIDEGDDEIIEDILRGMDLSKGLA</sequence>
<feature type="non-terminal residue" evidence="1">
    <location>
        <position position="70"/>
    </location>
</feature>
<gene>
    <name evidence="1" type="ORF">S01H4_58333</name>
</gene>
<comment type="caution">
    <text evidence="1">The sequence shown here is derived from an EMBL/GenBank/DDBJ whole genome shotgun (WGS) entry which is preliminary data.</text>
</comment>
<evidence type="ECO:0000313" key="1">
    <source>
        <dbReference type="EMBL" id="GAH14071.1"/>
    </source>
</evidence>
<organism evidence="1">
    <name type="scientific">marine sediment metagenome</name>
    <dbReference type="NCBI Taxonomy" id="412755"/>
    <lineage>
        <taxon>unclassified sequences</taxon>
        <taxon>metagenomes</taxon>
        <taxon>ecological metagenomes</taxon>
    </lineage>
</organism>